<evidence type="ECO:0000313" key="2">
    <source>
        <dbReference type="Proteomes" id="UP001068379"/>
    </source>
</evidence>
<evidence type="ECO:0008006" key="3">
    <source>
        <dbReference type="Google" id="ProtNLM"/>
    </source>
</evidence>
<sequence>MLSLAQQVGQFTNFNLRTEKHGPDNVPGADLKVTTTLSNDVLAEFHPTLKSMLFRKPNPGEEDLVDKAGEAGETRLRFGSNINAIRWVHQIVGAGFTVHYGTGKSDIELTDTTIDGFVIEPMDGGSVVVSFRVKCNPDEKQVGKLSTLMGGEIEFSLVPPEDGPIQ</sequence>
<comment type="caution">
    <text evidence="1">The sequence shown here is derived from an EMBL/GenBank/DDBJ whole genome shotgun (WGS) entry which is preliminary data.</text>
</comment>
<name>A0ABT4M602_9BURK</name>
<dbReference type="RefSeq" id="WP_269359606.1">
    <property type="nucleotide sequence ID" value="NZ_JAPWHE010000010.1"/>
</dbReference>
<gene>
    <name evidence="1" type="ORF">O4H32_12380</name>
</gene>
<evidence type="ECO:0000313" key="1">
    <source>
        <dbReference type="EMBL" id="MCZ4330742.1"/>
    </source>
</evidence>
<accession>A0ABT4M602</accession>
<protein>
    <recommendedName>
        <fullName evidence="3">Phage tail protein</fullName>
    </recommendedName>
</protein>
<reference evidence="1" key="1">
    <citation type="submission" date="2022-12" db="EMBL/GenBank/DDBJ databases">
        <title>Bacterial isolates from different developmental stages of Nematostella vectensis.</title>
        <authorList>
            <person name="Fraune S."/>
        </authorList>
    </citation>
    <scope>NUCLEOTIDE SEQUENCE</scope>
    <source>
        <strain evidence="1">G21619-S1</strain>
    </source>
</reference>
<proteinExistence type="predicted"/>
<dbReference type="EMBL" id="JAPWHE010000010">
    <property type="protein sequence ID" value="MCZ4330742.1"/>
    <property type="molecule type" value="Genomic_DNA"/>
</dbReference>
<dbReference type="Proteomes" id="UP001068379">
    <property type="component" value="Unassembled WGS sequence"/>
</dbReference>
<organism evidence="1 2">
    <name type="scientific">Castellaniella denitrificans</name>
    <dbReference type="NCBI Taxonomy" id="56119"/>
    <lineage>
        <taxon>Bacteria</taxon>
        <taxon>Pseudomonadati</taxon>
        <taxon>Pseudomonadota</taxon>
        <taxon>Betaproteobacteria</taxon>
        <taxon>Burkholderiales</taxon>
        <taxon>Alcaligenaceae</taxon>
        <taxon>Castellaniella</taxon>
    </lineage>
</organism>
<keyword evidence="2" id="KW-1185">Reference proteome</keyword>